<reference evidence="5" key="1">
    <citation type="journal article" date="2019" name="Int. J. Syst. Evol. Microbiol.">
        <title>The Global Catalogue of Microorganisms (GCM) 10K type strain sequencing project: providing services to taxonomists for standard genome sequencing and annotation.</title>
        <authorList>
            <consortium name="The Broad Institute Genomics Platform"/>
            <consortium name="The Broad Institute Genome Sequencing Center for Infectious Disease"/>
            <person name="Wu L."/>
            <person name="Ma J."/>
        </authorList>
    </citation>
    <scope>NUCLEOTIDE SEQUENCE [LARGE SCALE GENOMIC DNA]</scope>
    <source>
        <strain evidence="5">JCM 9091</strain>
    </source>
</reference>
<dbReference type="RefSeq" id="WP_234516458.1">
    <property type="nucleotide sequence ID" value="NZ_BAAAUF010000008.1"/>
</dbReference>
<dbReference type="InterPro" id="IPR009081">
    <property type="entry name" value="PP-bd_ACP"/>
</dbReference>
<keyword evidence="1" id="KW-0596">Phosphopantetheine</keyword>
<evidence type="ECO:0000256" key="2">
    <source>
        <dbReference type="ARBA" id="ARBA00022553"/>
    </source>
</evidence>
<dbReference type="Gene3D" id="1.10.1200.10">
    <property type="entry name" value="ACP-like"/>
    <property type="match status" value="1"/>
</dbReference>
<protein>
    <submittedName>
        <fullName evidence="4">Acyl carrier protein</fullName>
    </submittedName>
</protein>
<dbReference type="InterPro" id="IPR036736">
    <property type="entry name" value="ACP-like_sf"/>
</dbReference>
<evidence type="ECO:0000313" key="5">
    <source>
        <dbReference type="Proteomes" id="UP001501532"/>
    </source>
</evidence>
<feature type="domain" description="Carrier" evidence="3">
    <location>
        <begin position="3"/>
        <end position="81"/>
    </location>
</feature>
<gene>
    <name evidence="4" type="ORF">GCM10010448_10060</name>
</gene>
<proteinExistence type="predicted"/>
<keyword evidence="2" id="KW-0597">Phosphoprotein</keyword>
<evidence type="ECO:0000259" key="3">
    <source>
        <dbReference type="PROSITE" id="PS50075"/>
    </source>
</evidence>
<dbReference type="InterPro" id="IPR006162">
    <property type="entry name" value="Ppantetheine_attach_site"/>
</dbReference>
<sequence>MDELTLDGLREIMRHCVGTGESVNLDGDIRDTAFTDLGYDSLAVLEVVTQVQGRLGVSIPDEALNDIETPGALVEYVASQKAGA</sequence>
<dbReference type="Pfam" id="PF00550">
    <property type="entry name" value="PP-binding"/>
    <property type="match status" value="1"/>
</dbReference>
<organism evidence="4 5">
    <name type="scientific">Streptomyces glomeratus</name>
    <dbReference type="NCBI Taxonomy" id="284452"/>
    <lineage>
        <taxon>Bacteria</taxon>
        <taxon>Bacillati</taxon>
        <taxon>Actinomycetota</taxon>
        <taxon>Actinomycetes</taxon>
        <taxon>Kitasatosporales</taxon>
        <taxon>Streptomycetaceae</taxon>
        <taxon>Streptomyces</taxon>
    </lineage>
</organism>
<dbReference type="InterPro" id="IPR020806">
    <property type="entry name" value="PKS_PP-bd"/>
</dbReference>
<comment type="caution">
    <text evidence="4">The sequence shown here is derived from an EMBL/GenBank/DDBJ whole genome shotgun (WGS) entry which is preliminary data.</text>
</comment>
<evidence type="ECO:0000256" key="1">
    <source>
        <dbReference type="ARBA" id="ARBA00022450"/>
    </source>
</evidence>
<name>A0ABP6L433_9ACTN</name>
<dbReference type="EMBL" id="BAAAUF010000008">
    <property type="protein sequence ID" value="GAA3030051.1"/>
    <property type="molecule type" value="Genomic_DNA"/>
</dbReference>
<dbReference type="PROSITE" id="PS00012">
    <property type="entry name" value="PHOSPHOPANTETHEINE"/>
    <property type="match status" value="1"/>
</dbReference>
<dbReference type="PROSITE" id="PS50075">
    <property type="entry name" value="CARRIER"/>
    <property type="match status" value="1"/>
</dbReference>
<dbReference type="SUPFAM" id="SSF47336">
    <property type="entry name" value="ACP-like"/>
    <property type="match status" value="1"/>
</dbReference>
<dbReference type="SMART" id="SM00823">
    <property type="entry name" value="PKS_PP"/>
    <property type="match status" value="1"/>
</dbReference>
<evidence type="ECO:0000313" key="4">
    <source>
        <dbReference type="EMBL" id="GAA3030051.1"/>
    </source>
</evidence>
<keyword evidence="5" id="KW-1185">Reference proteome</keyword>
<dbReference type="Proteomes" id="UP001501532">
    <property type="component" value="Unassembled WGS sequence"/>
</dbReference>
<accession>A0ABP6L433</accession>